<dbReference type="PROSITE" id="PS51257">
    <property type="entry name" value="PROKAR_LIPOPROTEIN"/>
    <property type="match status" value="1"/>
</dbReference>
<name>A0A2H1YIH1_9FLAO</name>
<sequence length="292" mass="33253">MKAILTSLLIIISMMSCKGNEKNQKNTENQQKTIKRYNLSEGKITYKTTISGKIMGGNIQGNGTETRYFKNWGVVELVETKNTQTTTISILGNKQVTTDNHHSISKLDNGESYTVDFESKKIYANRSPVMDLIKTLEPNANAEKIGKKMLESIGGKEIGKEKINGVLCDVWEIPGGKQWMYKGVVLKSVITLIGVTTTTEVVTMSFNQNPPEKAFKLPDFPIEKQQGFLTNIEFDEEMKGDVDDMKKELAKMKNMSFKEWKYQATKNDPEMREMSDEELRKIYDMIQKMMPK</sequence>
<dbReference type="AlphaFoldDB" id="A0A2H1YIH1"/>
<dbReference type="OrthoDB" id="5372426at2"/>
<dbReference type="RefSeq" id="WP_145993229.1">
    <property type="nucleotide sequence ID" value="NZ_OENF01000038.1"/>
</dbReference>
<protein>
    <recommendedName>
        <fullName evidence="3">Lipoprotein</fullName>
    </recommendedName>
</protein>
<gene>
    <name evidence="1" type="ORF">TNO020_430187</name>
</gene>
<proteinExistence type="predicted"/>
<accession>A0A2H1YIH1</accession>
<evidence type="ECO:0000313" key="1">
    <source>
        <dbReference type="EMBL" id="SOS75181.1"/>
    </source>
</evidence>
<evidence type="ECO:0000313" key="2">
    <source>
        <dbReference type="Proteomes" id="UP000234211"/>
    </source>
</evidence>
<dbReference type="Proteomes" id="UP000234211">
    <property type="component" value="Unassembled WGS sequence"/>
</dbReference>
<dbReference type="EMBL" id="OENF01000038">
    <property type="protein sequence ID" value="SOS75181.1"/>
    <property type="molecule type" value="Genomic_DNA"/>
</dbReference>
<organism evidence="1 2">
    <name type="scientific">Tenacibaculum piscium</name>
    <dbReference type="NCBI Taxonomy" id="1458515"/>
    <lineage>
        <taxon>Bacteria</taxon>
        <taxon>Pseudomonadati</taxon>
        <taxon>Bacteroidota</taxon>
        <taxon>Flavobacteriia</taxon>
        <taxon>Flavobacteriales</taxon>
        <taxon>Flavobacteriaceae</taxon>
        <taxon>Tenacibaculum</taxon>
    </lineage>
</organism>
<evidence type="ECO:0008006" key="3">
    <source>
        <dbReference type="Google" id="ProtNLM"/>
    </source>
</evidence>
<keyword evidence="2" id="KW-1185">Reference proteome</keyword>
<reference evidence="2" key="1">
    <citation type="submission" date="2017-11" db="EMBL/GenBank/DDBJ databases">
        <authorList>
            <person name="Duchaud E."/>
        </authorList>
    </citation>
    <scope>NUCLEOTIDE SEQUENCE [LARGE SCALE GENOMIC DNA]</scope>
    <source>
        <strain evidence="2">Tenacibaculum sp. TNO020</strain>
    </source>
</reference>